<evidence type="ECO:0000313" key="16">
    <source>
        <dbReference type="EMBL" id="RHZ44819.1"/>
    </source>
</evidence>
<dbReference type="NCBIfam" id="TIGR00433">
    <property type="entry name" value="bioB"/>
    <property type="match status" value="1"/>
</dbReference>
<comment type="cofactor">
    <cofactor evidence="1">
        <name>[4Fe-4S] cluster</name>
        <dbReference type="ChEBI" id="CHEBI:49883"/>
    </cofactor>
</comment>
<dbReference type="InterPro" id="IPR007197">
    <property type="entry name" value="rSAM"/>
</dbReference>
<dbReference type="PROSITE" id="PS51918">
    <property type="entry name" value="RADICAL_SAM"/>
    <property type="match status" value="1"/>
</dbReference>
<dbReference type="InterPro" id="IPR024177">
    <property type="entry name" value="Biotin_synthase"/>
</dbReference>
<dbReference type="OrthoDB" id="2414104at2759"/>
<dbReference type="InterPro" id="IPR013785">
    <property type="entry name" value="Aldolase_TIM"/>
</dbReference>
<evidence type="ECO:0000256" key="4">
    <source>
        <dbReference type="ARBA" id="ARBA00012236"/>
    </source>
</evidence>
<comment type="similarity">
    <text evidence="3">Belongs to the radical SAM superfamily. Biotin synthase family.</text>
</comment>
<dbReference type="GO" id="GO:0009102">
    <property type="term" value="P:biotin biosynthetic process"/>
    <property type="evidence" value="ECO:0007669"/>
    <property type="project" value="UniProtKB-UniPathway"/>
</dbReference>
<dbReference type="PANTHER" id="PTHR22976:SF2">
    <property type="entry name" value="BIOTIN SYNTHASE, MITOCHONDRIAL"/>
    <property type="match status" value="1"/>
</dbReference>
<keyword evidence="12" id="KW-0411">Iron-sulfur</keyword>
<evidence type="ECO:0000256" key="7">
    <source>
        <dbReference type="ARBA" id="ARBA00022691"/>
    </source>
</evidence>
<dbReference type="FunFam" id="3.20.20.70:FF:000011">
    <property type="entry name" value="Biotin synthase"/>
    <property type="match status" value="1"/>
</dbReference>
<dbReference type="GO" id="GO:0051537">
    <property type="term" value="F:2 iron, 2 sulfur cluster binding"/>
    <property type="evidence" value="ECO:0007669"/>
    <property type="project" value="UniProtKB-KW"/>
</dbReference>
<keyword evidence="17" id="KW-1185">Reference proteome</keyword>
<evidence type="ECO:0000256" key="2">
    <source>
        <dbReference type="ARBA" id="ARBA00004942"/>
    </source>
</evidence>
<keyword evidence="10" id="KW-0093">Biotin biosynthesis</keyword>
<evidence type="ECO:0000256" key="11">
    <source>
        <dbReference type="ARBA" id="ARBA00023004"/>
    </source>
</evidence>
<dbReference type="STRING" id="1348612.A0A397G418"/>
<dbReference type="HAMAP" id="MF_01694">
    <property type="entry name" value="BioB"/>
    <property type="match status" value="1"/>
</dbReference>
<dbReference type="EMBL" id="PQFF01000565">
    <property type="protein sequence ID" value="RHZ44819.1"/>
    <property type="molecule type" value="Genomic_DNA"/>
</dbReference>
<evidence type="ECO:0000256" key="10">
    <source>
        <dbReference type="ARBA" id="ARBA00022756"/>
    </source>
</evidence>
<keyword evidence="8" id="KW-0001">2Fe-2S</keyword>
<evidence type="ECO:0000256" key="14">
    <source>
        <dbReference type="SAM" id="MobiDB-lite"/>
    </source>
</evidence>
<evidence type="ECO:0000256" key="1">
    <source>
        <dbReference type="ARBA" id="ARBA00001966"/>
    </source>
</evidence>
<feature type="region of interest" description="Disordered" evidence="14">
    <location>
        <begin position="384"/>
        <end position="409"/>
    </location>
</feature>
<gene>
    <name evidence="16" type="ORF">Glove_709g7</name>
</gene>
<dbReference type="SFLD" id="SFLDG01060">
    <property type="entry name" value="BATS_domain_containing"/>
    <property type="match status" value="1"/>
</dbReference>
<dbReference type="InterPro" id="IPR006638">
    <property type="entry name" value="Elp3/MiaA/NifB-like_rSAM"/>
</dbReference>
<protein>
    <recommendedName>
        <fullName evidence="4">biotin synthase</fullName>
        <ecNumber evidence="4">2.8.1.6</ecNumber>
    </recommendedName>
</protein>
<evidence type="ECO:0000256" key="9">
    <source>
        <dbReference type="ARBA" id="ARBA00022723"/>
    </source>
</evidence>
<evidence type="ECO:0000256" key="3">
    <source>
        <dbReference type="ARBA" id="ARBA00010765"/>
    </source>
</evidence>
<comment type="cofactor">
    <cofactor evidence="13">
        <name>[2Fe-2S] cluster</name>
        <dbReference type="ChEBI" id="CHEBI:190135"/>
    </cofactor>
</comment>
<keyword evidence="5" id="KW-0004">4Fe-4S</keyword>
<dbReference type="InterPro" id="IPR002684">
    <property type="entry name" value="Biotin_synth/BioAB"/>
</dbReference>
<sequence>MNNTFRFFTLNIRNIQNGISSSIRSPSNMIVRRLASVNNANSVEVPTKAPSEVSAAEMYAIGNRVRNDWTKQEIQSIYDSPIMSLLYFGAKVHREYHDPLAVQQCTLLSIKTGGCSEDCAYCPQSSKYKTIVKATKLLDTDEVLVAAKKAKEAGSTRFCMGAAWRDLSGRKSNFNKILGYVKEIRSMGMEVCCTLGMLDQVQAKALKEAGLTAYNHNLDTSREFYPKIITTRSYDERLGTISNVQNAGISVCSGGIIGLGEQPEDRVGMLHTLATLPHHPESVPINALVQVEGTPLEKQEPVSIWEMIRMISTGRIIMPKAMIRLSAGRIKFSHAEQALCFMAGANSIFTGDKLLTTENNDFNEDQEMFKVLGLIPKVANFNQGTPETANFNQGTPETENNNNFTSKTL</sequence>
<dbReference type="InterPro" id="IPR010722">
    <property type="entry name" value="BATS_dom"/>
</dbReference>
<dbReference type="InterPro" id="IPR058240">
    <property type="entry name" value="rSAM_sf"/>
</dbReference>
<evidence type="ECO:0000256" key="6">
    <source>
        <dbReference type="ARBA" id="ARBA00022679"/>
    </source>
</evidence>
<reference evidence="16 17" key="1">
    <citation type="submission" date="2018-08" db="EMBL/GenBank/DDBJ databases">
        <title>Genome and evolution of the arbuscular mycorrhizal fungus Diversispora epigaea (formerly Glomus versiforme) and its bacterial endosymbionts.</title>
        <authorList>
            <person name="Sun X."/>
            <person name="Fei Z."/>
            <person name="Harrison M."/>
        </authorList>
    </citation>
    <scope>NUCLEOTIDE SEQUENCE [LARGE SCALE GENOMIC DNA]</scope>
    <source>
        <strain evidence="16 17">IT104</strain>
    </source>
</reference>
<keyword evidence="7" id="KW-0949">S-adenosyl-L-methionine</keyword>
<dbReference type="Gene3D" id="3.20.20.70">
    <property type="entry name" value="Aldolase class I"/>
    <property type="match status" value="1"/>
</dbReference>
<dbReference type="Pfam" id="PF06968">
    <property type="entry name" value="BATS"/>
    <property type="match status" value="1"/>
</dbReference>
<dbReference type="SMART" id="SM00729">
    <property type="entry name" value="Elp3"/>
    <property type="match status" value="1"/>
</dbReference>
<evidence type="ECO:0000313" key="17">
    <source>
        <dbReference type="Proteomes" id="UP000266861"/>
    </source>
</evidence>
<dbReference type="GO" id="GO:0046872">
    <property type="term" value="F:metal ion binding"/>
    <property type="evidence" value="ECO:0007669"/>
    <property type="project" value="UniProtKB-KW"/>
</dbReference>
<dbReference type="PANTHER" id="PTHR22976">
    <property type="entry name" value="BIOTIN SYNTHASE"/>
    <property type="match status" value="1"/>
</dbReference>
<dbReference type="CDD" id="cd01335">
    <property type="entry name" value="Radical_SAM"/>
    <property type="match status" value="1"/>
</dbReference>
<dbReference type="SUPFAM" id="SSF102114">
    <property type="entry name" value="Radical SAM enzymes"/>
    <property type="match status" value="1"/>
</dbReference>
<dbReference type="Proteomes" id="UP000266861">
    <property type="component" value="Unassembled WGS sequence"/>
</dbReference>
<dbReference type="SFLD" id="SFLDG01278">
    <property type="entry name" value="biotin_synthase_like"/>
    <property type="match status" value="1"/>
</dbReference>
<dbReference type="Pfam" id="PF04055">
    <property type="entry name" value="Radical_SAM"/>
    <property type="match status" value="1"/>
</dbReference>
<dbReference type="SFLD" id="SFLDF00272">
    <property type="entry name" value="biotin_synthase"/>
    <property type="match status" value="1"/>
</dbReference>
<comment type="caution">
    <text evidence="16">The sequence shown here is derived from an EMBL/GenBank/DDBJ whole genome shotgun (WGS) entry which is preliminary data.</text>
</comment>
<evidence type="ECO:0000256" key="13">
    <source>
        <dbReference type="ARBA" id="ARBA00034078"/>
    </source>
</evidence>
<keyword evidence="11" id="KW-0408">Iron</keyword>
<keyword evidence="9" id="KW-0479">Metal-binding</keyword>
<evidence type="ECO:0000256" key="5">
    <source>
        <dbReference type="ARBA" id="ARBA00022485"/>
    </source>
</evidence>
<dbReference type="GO" id="GO:0004076">
    <property type="term" value="F:biotin synthase activity"/>
    <property type="evidence" value="ECO:0007669"/>
    <property type="project" value="UniProtKB-EC"/>
</dbReference>
<dbReference type="GO" id="GO:0051539">
    <property type="term" value="F:4 iron, 4 sulfur cluster binding"/>
    <property type="evidence" value="ECO:0007669"/>
    <property type="project" value="UniProtKB-KW"/>
</dbReference>
<evidence type="ECO:0000256" key="12">
    <source>
        <dbReference type="ARBA" id="ARBA00023014"/>
    </source>
</evidence>
<keyword evidence="6" id="KW-0808">Transferase</keyword>
<dbReference type="SMART" id="SM00876">
    <property type="entry name" value="BATS"/>
    <property type="match status" value="1"/>
</dbReference>
<proteinExistence type="inferred from homology"/>
<evidence type="ECO:0000256" key="8">
    <source>
        <dbReference type="ARBA" id="ARBA00022714"/>
    </source>
</evidence>
<evidence type="ECO:0000259" key="15">
    <source>
        <dbReference type="PROSITE" id="PS51918"/>
    </source>
</evidence>
<dbReference type="EC" id="2.8.1.6" evidence="4"/>
<name>A0A397G418_9GLOM</name>
<comment type="pathway">
    <text evidence="2">Cofactor biosynthesis; biotin biosynthesis; biotin from 7,8-diaminononanoate: step 2/2.</text>
</comment>
<dbReference type="AlphaFoldDB" id="A0A397G418"/>
<dbReference type="UniPathway" id="UPA00078">
    <property type="reaction ID" value="UER00162"/>
</dbReference>
<dbReference type="SFLD" id="SFLDS00029">
    <property type="entry name" value="Radical_SAM"/>
    <property type="match status" value="1"/>
</dbReference>
<dbReference type="GO" id="GO:0005739">
    <property type="term" value="C:mitochondrion"/>
    <property type="evidence" value="ECO:0007669"/>
    <property type="project" value="TreeGrafter"/>
</dbReference>
<feature type="domain" description="Radical SAM core" evidence="15">
    <location>
        <begin position="100"/>
        <end position="329"/>
    </location>
</feature>
<organism evidence="16 17">
    <name type="scientific">Diversispora epigaea</name>
    <dbReference type="NCBI Taxonomy" id="1348612"/>
    <lineage>
        <taxon>Eukaryota</taxon>
        <taxon>Fungi</taxon>
        <taxon>Fungi incertae sedis</taxon>
        <taxon>Mucoromycota</taxon>
        <taxon>Glomeromycotina</taxon>
        <taxon>Glomeromycetes</taxon>
        <taxon>Diversisporales</taxon>
        <taxon>Diversisporaceae</taxon>
        <taxon>Diversispora</taxon>
    </lineage>
</organism>
<accession>A0A397G418</accession>